<dbReference type="AlphaFoldDB" id="A0AB38XPN5"/>
<reference evidence="2" key="1">
    <citation type="submission" date="2023-01" db="EMBL/GenBank/DDBJ databases">
        <title>Comparative Genomic Analysis of the Clinically-Derived Winkia Strain NY0527 Provides Evidence into the Taxonomic Reassignment of Winkia neuii and Characterizes Their Virulence Traits.</title>
        <authorList>
            <person name="Cai X."/>
            <person name="Peng Y."/>
            <person name="Li M."/>
            <person name="Qiu Y."/>
            <person name="Wang Y."/>
            <person name="Xu L."/>
            <person name="Hou Q."/>
        </authorList>
    </citation>
    <scope>NUCLEOTIDE SEQUENCE</scope>
    <source>
        <strain evidence="2">NY0527</strain>
    </source>
</reference>
<keyword evidence="2" id="KW-0012">Acyltransferase</keyword>
<dbReference type="SUPFAM" id="SSF55729">
    <property type="entry name" value="Acyl-CoA N-acyltransferases (Nat)"/>
    <property type="match status" value="1"/>
</dbReference>
<dbReference type="Gene3D" id="3.40.630.30">
    <property type="match status" value="1"/>
</dbReference>
<dbReference type="InterPro" id="IPR016181">
    <property type="entry name" value="Acyl_CoA_acyltransferase"/>
</dbReference>
<dbReference type="GO" id="GO:0016747">
    <property type="term" value="F:acyltransferase activity, transferring groups other than amino-acyl groups"/>
    <property type="evidence" value="ECO:0007669"/>
    <property type="project" value="InterPro"/>
</dbReference>
<keyword evidence="2" id="KW-0808">Transferase</keyword>
<evidence type="ECO:0000313" key="3">
    <source>
        <dbReference type="Proteomes" id="UP001211044"/>
    </source>
</evidence>
<organism evidence="2 3">
    <name type="scientific">Winkia neuii subsp. anitrata</name>
    <dbReference type="NCBI Taxonomy" id="29318"/>
    <lineage>
        <taxon>Bacteria</taxon>
        <taxon>Bacillati</taxon>
        <taxon>Actinomycetota</taxon>
        <taxon>Actinomycetes</taxon>
        <taxon>Actinomycetales</taxon>
        <taxon>Actinomycetaceae</taxon>
        <taxon>Winkia</taxon>
    </lineage>
</organism>
<dbReference type="EC" id="2.3.1.-" evidence="2"/>
<protein>
    <submittedName>
        <fullName evidence="2">GNAT family N-acetyltransferase</fullName>
        <ecNumber evidence="2">2.3.1.-</ecNumber>
    </submittedName>
</protein>
<feature type="domain" description="N-acetyltransferase" evidence="1">
    <location>
        <begin position="2"/>
        <end position="187"/>
    </location>
</feature>
<dbReference type="Proteomes" id="UP001211044">
    <property type="component" value="Chromosome"/>
</dbReference>
<dbReference type="CDD" id="cd04301">
    <property type="entry name" value="NAT_SF"/>
    <property type="match status" value="1"/>
</dbReference>
<evidence type="ECO:0000259" key="1">
    <source>
        <dbReference type="PROSITE" id="PS51186"/>
    </source>
</evidence>
<dbReference type="KEGG" id="wne:PIG85_00925"/>
<dbReference type="PROSITE" id="PS51186">
    <property type="entry name" value="GNAT"/>
    <property type="match status" value="1"/>
</dbReference>
<dbReference type="RefSeq" id="WP_004806836.1">
    <property type="nucleotide sequence ID" value="NZ_CP116394.1"/>
</dbReference>
<gene>
    <name evidence="2" type="ORF">PIG85_00925</name>
</gene>
<dbReference type="EMBL" id="CP116394">
    <property type="protein sequence ID" value="WCE46240.1"/>
    <property type="molecule type" value="Genomic_DNA"/>
</dbReference>
<name>A0AB38XPN5_9ACTO</name>
<dbReference type="Pfam" id="PF00583">
    <property type="entry name" value="Acetyltransf_1"/>
    <property type="match status" value="1"/>
</dbReference>
<dbReference type="InterPro" id="IPR000182">
    <property type="entry name" value="GNAT_dom"/>
</dbReference>
<evidence type="ECO:0000313" key="2">
    <source>
        <dbReference type="EMBL" id="WCE46240.1"/>
    </source>
</evidence>
<sequence>MIEYRLGTDADRAGIVAAVSTAFYDQFKALSSDKNKLIEGLSHAVVPDRFVIAIEDGQVVGVVAIAFAGRNPFNVDYSQLAKVLGPIYGHIGGRVLEREVRPPVKVGTKEAFISCVGTIPAARGKGVATGMLRKALEVAPARTYILDVMEGNEKVLPLYEGVGFRIVDRVKEPFGRLRGMYFRYILIRPGQRGGRK</sequence>
<accession>A0AB38XPN5</accession>
<proteinExistence type="predicted"/>